<dbReference type="RefSeq" id="WP_131793759.1">
    <property type="nucleotide sequence ID" value="NZ_CAAAHN010000025.1"/>
</dbReference>
<sequence length="233" mass="26892">MSITELWRGRRYWCGISAIPKTLAMLAVLLVSSGVNAAKLIEVPASILLNSEMPFESHRGEGLFDTALAMNIQYAPVKKVRENLSRYLQYPLRYFTGWNEAGEAHITVITPPEYRFILEKFIKIEKIEEIALKNHIQQSEIKVLGLGRGQARIQNKEEETFFLTVQSENLLKIRRQIYQEFVKNGARKDAWDPDHFYPHITVGYSRRDLHEADGVIKDVAQSRDKRFEVSVAR</sequence>
<organism evidence="2 3">
    <name type="scientific">Legionella geestiana</name>
    <dbReference type="NCBI Taxonomy" id="45065"/>
    <lineage>
        <taxon>Bacteria</taxon>
        <taxon>Pseudomonadati</taxon>
        <taxon>Pseudomonadota</taxon>
        <taxon>Gammaproteobacteria</taxon>
        <taxon>Legionellales</taxon>
        <taxon>Legionellaceae</taxon>
        <taxon>Legionella</taxon>
    </lineage>
</organism>
<evidence type="ECO:0000313" key="3">
    <source>
        <dbReference type="Proteomes" id="UP000054785"/>
    </source>
</evidence>
<dbReference type="EMBL" id="LNYC01000043">
    <property type="protein sequence ID" value="KTC99866.1"/>
    <property type="molecule type" value="Genomic_DNA"/>
</dbReference>
<evidence type="ECO:0000259" key="1">
    <source>
        <dbReference type="Pfam" id="PF22547"/>
    </source>
</evidence>
<gene>
    <name evidence="2" type="ORF">Lgee_1121</name>
</gene>
<proteinExistence type="predicted"/>
<dbReference type="OrthoDB" id="5647145at2"/>
<name>A0A0W0TX13_9GAMM</name>
<dbReference type="PATRIC" id="fig|45065.4.peg.1202"/>
<dbReference type="Gene3D" id="3.90.1140.10">
    <property type="entry name" value="Cyclic phosphodiesterase"/>
    <property type="match status" value="1"/>
</dbReference>
<dbReference type="InterPro" id="IPR054498">
    <property type="entry name" value="2H-SAK"/>
</dbReference>
<accession>A0A0W0TX13</accession>
<dbReference type="InterPro" id="IPR009097">
    <property type="entry name" value="Cyclic_Pdiesterase"/>
</dbReference>
<keyword evidence="3" id="KW-1185">Reference proteome</keyword>
<protein>
    <recommendedName>
        <fullName evidence="1">Swiss Army Knife 2H phosphoesterase domain-containing protein</fullName>
    </recommendedName>
</protein>
<dbReference type="Pfam" id="PF22547">
    <property type="entry name" value="2H-SAK"/>
    <property type="match status" value="1"/>
</dbReference>
<reference evidence="2 3" key="1">
    <citation type="submission" date="2015-11" db="EMBL/GenBank/DDBJ databases">
        <title>Genomic analysis of 38 Legionella species identifies large and diverse effector repertoires.</title>
        <authorList>
            <person name="Burstein D."/>
            <person name="Amaro F."/>
            <person name="Zusman T."/>
            <person name="Lifshitz Z."/>
            <person name="Cohen O."/>
            <person name="Gilbert J.A."/>
            <person name="Pupko T."/>
            <person name="Shuman H.A."/>
            <person name="Segal G."/>
        </authorList>
    </citation>
    <scope>NUCLEOTIDE SEQUENCE [LARGE SCALE GENOMIC DNA]</scope>
    <source>
        <strain evidence="2 3">ATCC 49504</strain>
    </source>
</reference>
<dbReference type="AlphaFoldDB" id="A0A0W0TX13"/>
<comment type="caution">
    <text evidence="2">The sequence shown here is derived from an EMBL/GenBank/DDBJ whole genome shotgun (WGS) entry which is preliminary data.</text>
</comment>
<evidence type="ECO:0000313" key="2">
    <source>
        <dbReference type="EMBL" id="KTC99866.1"/>
    </source>
</evidence>
<dbReference type="Proteomes" id="UP000054785">
    <property type="component" value="Unassembled WGS sequence"/>
</dbReference>
<dbReference type="SUPFAM" id="SSF55144">
    <property type="entry name" value="LigT-like"/>
    <property type="match status" value="1"/>
</dbReference>
<feature type="domain" description="Swiss Army Knife 2H phosphoesterase" evidence="1">
    <location>
        <begin position="68"/>
        <end position="210"/>
    </location>
</feature>